<evidence type="ECO:0000313" key="20">
    <source>
        <dbReference type="EMBL" id="VDN53318.1"/>
    </source>
</evidence>
<evidence type="ECO:0000256" key="9">
    <source>
        <dbReference type="ARBA" id="ARBA00023034"/>
    </source>
</evidence>
<evidence type="ECO:0000256" key="18">
    <source>
        <dbReference type="ARBA" id="ARBA00048647"/>
    </source>
</evidence>
<evidence type="ECO:0000256" key="12">
    <source>
        <dbReference type="ARBA" id="ARBA00023253"/>
    </source>
</evidence>
<dbReference type="OrthoDB" id="422368at2759"/>
<protein>
    <recommendedName>
        <fullName evidence="15">GDP-fucose protein O-fucosyltransferase 2</fullName>
        <ecNumber evidence="4">2.4.1.221</ecNumber>
    </recommendedName>
    <alternativeName>
        <fullName evidence="16">Peptide-O-fucosyltransferase 2</fullName>
    </alternativeName>
</protein>
<keyword evidence="11" id="KW-0325">Glycoprotein</keyword>
<dbReference type="GO" id="GO:0005783">
    <property type="term" value="C:endoplasmic reticulum"/>
    <property type="evidence" value="ECO:0007669"/>
    <property type="project" value="UniProtKB-SubCell"/>
</dbReference>
<proteinExistence type="inferred from homology"/>
<dbReference type="PANTHER" id="PTHR13398">
    <property type="entry name" value="GDP-FUCOSE PROTEIN O-FUCOSYLTRANSFERASE 2"/>
    <property type="match status" value="1"/>
</dbReference>
<evidence type="ECO:0000313" key="21">
    <source>
        <dbReference type="Proteomes" id="UP000038040"/>
    </source>
</evidence>
<keyword evidence="9" id="KW-0333">Golgi apparatus</keyword>
<dbReference type="Proteomes" id="UP000274756">
    <property type="component" value="Unassembled WGS sequence"/>
</dbReference>
<evidence type="ECO:0000256" key="19">
    <source>
        <dbReference type="SAM" id="SignalP"/>
    </source>
</evidence>
<feature type="chain" id="PRO_5041160110" description="GDP-fucose protein O-fucosyltransferase 2" evidence="19">
    <location>
        <begin position="18"/>
        <end position="424"/>
    </location>
</feature>
<dbReference type="EMBL" id="UYYG01000120">
    <property type="protein sequence ID" value="VDN53318.1"/>
    <property type="molecule type" value="Genomic_DNA"/>
</dbReference>
<evidence type="ECO:0000256" key="6">
    <source>
        <dbReference type="ARBA" id="ARBA00022679"/>
    </source>
</evidence>
<evidence type="ECO:0000313" key="22">
    <source>
        <dbReference type="Proteomes" id="UP000274756"/>
    </source>
</evidence>
<dbReference type="Pfam" id="PF10250">
    <property type="entry name" value="O-FucT"/>
    <property type="match status" value="1"/>
</dbReference>
<keyword evidence="12" id="KW-0294">Fucose metabolism</keyword>
<keyword evidence="13" id="KW-0119">Carbohydrate metabolism</keyword>
<evidence type="ECO:0000256" key="4">
    <source>
        <dbReference type="ARBA" id="ARBA00012196"/>
    </source>
</evidence>
<evidence type="ECO:0000313" key="23">
    <source>
        <dbReference type="WBParaSite" id="DME_0000964101-mRNA-1"/>
    </source>
</evidence>
<dbReference type="GO" id="GO:0006004">
    <property type="term" value="P:fucose metabolic process"/>
    <property type="evidence" value="ECO:0007669"/>
    <property type="project" value="UniProtKB-KW"/>
</dbReference>
<keyword evidence="7 19" id="KW-0732">Signal</keyword>
<evidence type="ECO:0000256" key="7">
    <source>
        <dbReference type="ARBA" id="ARBA00022729"/>
    </source>
</evidence>
<evidence type="ECO:0000256" key="3">
    <source>
        <dbReference type="ARBA" id="ARBA00004922"/>
    </source>
</evidence>
<dbReference type="PANTHER" id="PTHR13398:SF0">
    <property type="entry name" value="GDP-FUCOSE PROTEIN O-FUCOSYLTRANSFERASE 2"/>
    <property type="match status" value="1"/>
</dbReference>
<evidence type="ECO:0000256" key="2">
    <source>
        <dbReference type="ARBA" id="ARBA00004555"/>
    </source>
</evidence>
<keyword evidence="8" id="KW-0256">Endoplasmic reticulum</keyword>
<comment type="catalytic activity">
    <reaction evidence="17">
        <text>L-threonyl-[protein] + GDP-beta-L-fucose = 3-O-(alpha-L-fucosyl)-L-threonyl-[protein] + GDP + H(+)</text>
        <dbReference type="Rhea" id="RHEA:70491"/>
        <dbReference type="Rhea" id="RHEA-COMP:11060"/>
        <dbReference type="Rhea" id="RHEA-COMP:17915"/>
        <dbReference type="ChEBI" id="CHEBI:15378"/>
        <dbReference type="ChEBI" id="CHEBI:30013"/>
        <dbReference type="ChEBI" id="CHEBI:57273"/>
        <dbReference type="ChEBI" id="CHEBI:58189"/>
        <dbReference type="ChEBI" id="CHEBI:189631"/>
        <dbReference type="EC" id="2.4.1.221"/>
    </reaction>
    <physiologicalReaction direction="left-to-right" evidence="17">
        <dbReference type="Rhea" id="RHEA:70492"/>
    </physiologicalReaction>
</comment>
<dbReference type="Gene3D" id="3.40.50.11350">
    <property type="match status" value="1"/>
</dbReference>
<dbReference type="GO" id="GO:0005794">
    <property type="term" value="C:Golgi apparatus"/>
    <property type="evidence" value="ECO:0007669"/>
    <property type="project" value="UniProtKB-SubCell"/>
</dbReference>
<evidence type="ECO:0000256" key="11">
    <source>
        <dbReference type="ARBA" id="ARBA00023180"/>
    </source>
</evidence>
<keyword evidence="6" id="KW-0808">Transferase</keyword>
<dbReference type="InterPro" id="IPR045130">
    <property type="entry name" value="OFUT2-like"/>
</dbReference>
<comment type="similarity">
    <text evidence="14">Belongs to the glycosyltransferase 68 family.</text>
</comment>
<reference evidence="23" key="1">
    <citation type="submission" date="2017-02" db="UniProtKB">
        <authorList>
            <consortium name="WormBaseParasite"/>
        </authorList>
    </citation>
    <scope>IDENTIFICATION</scope>
</reference>
<evidence type="ECO:0000256" key="15">
    <source>
        <dbReference type="ARBA" id="ARBA00026232"/>
    </source>
</evidence>
<accession>A0A0N4UNX9</accession>
<evidence type="ECO:0000256" key="14">
    <source>
        <dbReference type="ARBA" id="ARBA00025803"/>
    </source>
</evidence>
<evidence type="ECO:0000256" key="17">
    <source>
        <dbReference type="ARBA" id="ARBA00047273"/>
    </source>
</evidence>
<dbReference type="Gene3D" id="3.40.50.11340">
    <property type="match status" value="1"/>
</dbReference>
<dbReference type="GO" id="GO:0046922">
    <property type="term" value="F:peptide-O-fucosyltransferase activity"/>
    <property type="evidence" value="ECO:0007669"/>
    <property type="project" value="UniProtKB-EC"/>
</dbReference>
<dbReference type="WBParaSite" id="DME_0000964101-mRNA-1">
    <property type="protein sequence ID" value="DME_0000964101-mRNA-1"/>
    <property type="gene ID" value="DME_0000964101"/>
</dbReference>
<gene>
    <name evidence="20" type="ORF">DME_LOCUS3291</name>
</gene>
<comment type="pathway">
    <text evidence="3">Protein modification; protein glycosylation.</text>
</comment>
<dbReference type="CDD" id="cd11298">
    <property type="entry name" value="O-FucT-2"/>
    <property type="match status" value="1"/>
</dbReference>
<dbReference type="AlphaFoldDB" id="A0A0N4UNX9"/>
<evidence type="ECO:0000256" key="8">
    <source>
        <dbReference type="ARBA" id="ARBA00022824"/>
    </source>
</evidence>
<comment type="subcellular location">
    <subcellularLocation>
        <location evidence="1">Endoplasmic reticulum</location>
    </subcellularLocation>
    <subcellularLocation>
        <location evidence="2">Golgi apparatus</location>
    </subcellularLocation>
</comment>
<dbReference type="FunFam" id="3.40.50.11350:FF:000002">
    <property type="entry name" value="GDP-fucose protein O-fucosyltransferase 2"/>
    <property type="match status" value="1"/>
</dbReference>
<reference evidence="20 22" key="2">
    <citation type="submission" date="2018-11" db="EMBL/GenBank/DDBJ databases">
        <authorList>
            <consortium name="Pathogen Informatics"/>
        </authorList>
    </citation>
    <scope>NUCLEOTIDE SEQUENCE [LARGE SCALE GENOMIC DNA]</scope>
</reference>
<evidence type="ECO:0000256" key="16">
    <source>
        <dbReference type="ARBA" id="ARBA00033083"/>
    </source>
</evidence>
<keyword evidence="5" id="KW-0328">Glycosyltransferase</keyword>
<keyword evidence="22" id="KW-1185">Reference proteome</keyword>
<sequence length="424" mass="49755">MIGSLLILLLFTKNIETNSFVSILNGDYSIAEVKYILYDVNHGEGFNLRRDVFMRIANTVRMLRELGHNYILVLPPWGGLYHWKNYAVKLPWSKFFDIKSINEFIPVIEFQQFLIDTNYNPIDEVIYLQAYTEGWKSGHFEFKYDKRDCIDGEKFYRLVGSKWHGWFFSYENITAKSFSCISMQGDSQTLMKFVVNDHLIAKSLFIDRAEIILHDYFGDEYYWQARRSMRYANHLITTGNLFREKYLNSSDITDKTALNDTWKNTFKKHGEAQGGDYICIHWRRRDFIRSHLSHIPSIQGTALQILKLLDAMNLNTVFLSTDAPNDEVNHLKSFLPPRIEVKQFVNNDSLSDGEVAIIDQWICAHARYFIGSYTSTFSYRIQEDREILGFEPNTTFNRLCPDDSMSCEQPTQWKIVYKNNVGYL</sequence>
<evidence type="ECO:0000256" key="1">
    <source>
        <dbReference type="ARBA" id="ARBA00004240"/>
    </source>
</evidence>
<keyword evidence="10" id="KW-1015">Disulfide bond</keyword>
<dbReference type="Proteomes" id="UP000038040">
    <property type="component" value="Unplaced"/>
</dbReference>
<evidence type="ECO:0000256" key="10">
    <source>
        <dbReference type="ARBA" id="ARBA00023157"/>
    </source>
</evidence>
<name>A0A0N4UNX9_DRAME</name>
<evidence type="ECO:0000256" key="13">
    <source>
        <dbReference type="ARBA" id="ARBA00023277"/>
    </source>
</evidence>
<dbReference type="InterPro" id="IPR019378">
    <property type="entry name" value="GDP-Fuc_O-FucTrfase"/>
</dbReference>
<feature type="signal peptide" evidence="19">
    <location>
        <begin position="1"/>
        <end position="17"/>
    </location>
</feature>
<dbReference type="STRING" id="318479.A0A0N4UNX9"/>
<dbReference type="EC" id="2.4.1.221" evidence="4"/>
<comment type="catalytic activity">
    <reaction evidence="18">
        <text>L-seryl-[protein] + GDP-beta-L-fucose = 3-O-(alpha-L-fucosyl)-L-seryl-[protein] + GDP + H(+)</text>
        <dbReference type="Rhea" id="RHEA:63644"/>
        <dbReference type="Rhea" id="RHEA-COMP:9863"/>
        <dbReference type="Rhea" id="RHEA-COMP:17914"/>
        <dbReference type="ChEBI" id="CHEBI:15378"/>
        <dbReference type="ChEBI" id="CHEBI:29999"/>
        <dbReference type="ChEBI" id="CHEBI:57273"/>
        <dbReference type="ChEBI" id="CHEBI:58189"/>
        <dbReference type="ChEBI" id="CHEBI:189632"/>
        <dbReference type="EC" id="2.4.1.221"/>
    </reaction>
    <physiologicalReaction direction="left-to-right" evidence="18">
        <dbReference type="Rhea" id="RHEA:63645"/>
    </physiologicalReaction>
</comment>
<organism evidence="21 23">
    <name type="scientific">Dracunculus medinensis</name>
    <name type="common">Guinea worm</name>
    <dbReference type="NCBI Taxonomy" id="318479"/>
    <lineage>
        <taxon>Eukaryota</taxon>
        <taxon>Metazoa</taxon>
        <taxon>Ecdysozoa</taxon>
        <taxon>Nematoda</taxon>
        <taxon>Chromadorea</taxon>
        <taxon>Rhabditida</taxon>
        <taxon>Spirurina</taxon>
        <taxon>Dracunculoidea</taxon>
        <taxon>Dracunculidae</taxon>
        <taxon>Dracunculus</taxon>
    </lineage>
</organism>
<evidence type="ECO:0000256" key="5">
    <source>
        <dbReference type="ARBA" id="ARBA00022676"/>
    </source>
</evidence>